<comment type="similarity">
    <text evidence="8">Belongs to the Mrp/NBP35 ATP-binding proteins family. NUBP1/NBP35 subfamily.</text>
</comment>
<dbReference type="GO" id="GO:0016226">
    <property type="term" value="P:iron-sulfur cluster assembly"/>
    <property type="evidence" value="ECO:0007669"/>
    <property type="project" value="UniProtKB-UniRule"/>
</dbReference>
<gene>
    <name evidence="8" type="primary">NBP35</name>
    <name evidence="10" type="ORF">CALVIDRAFT_532375</name>
</gene>
<dbReference type="GO" id="GO:0005829">
    <property type="term" value="C:cytosol"/>
    <property type="evidence" value="ECO:0007669"/>
    <property type="project" value="TreeGrafter"/>
</dbReference>
<feature type="binding site" evidence="8">
    <location>
        <position position="34"/>
    </location>
    <ligand>
        <name>[4Fe-4S] cluster</name>
        <dbReference type="ChEBI" id="CHEBI:49883"/>
        <label>1</label>
    </ligand>
</feature>
<keyword evidence="11" id="KW-1185">Reference proteome</keyword>
<dbReference type="InterPro" id="IPR033756">
    <property type="entry name" value="YlxH/NBP35"/>
</dbReference>
<dbReference type="HAMAP" id="MF_02040">
    <property type="entry name" value="Mrp_NBP35"/>
    <property type="match status" value="1"/>
</dbReference>
<feature type="binding site" evidence="8">
    <location>
        <position position="57"/>
    </location>
    <ligand>
        <name>[4Fe-4S] cluster</name>
        <dbReference type="ChEBI" id="CHEBI:49883"/>
        <label>1</label>
    </ligand>
</feature>
<dbReference type="OrthoDB" id="1741334at2759"/>
<dbReference type="PANTHER" id="PTHR23264:SF35">
    <property type="entry name" value="CYTOSOLIC FE-S CLUSTER ASSEMBLY FACTOR NUBP1"/>
    <property type="match status" value="1"/>
</dbReference>
<keyword evidence="7 8" id="KW-0411">Iron-sulfur</keyword>
<keyword evidence="2 8" id="KW-0963">Cytoplasm</keyword>
<keyword evidence="6 8" id="KW-0408">Iron</keyword>
<feature type="binding site" evidence="8">
    <location>
        <begin position="88"/>
        <end position="95"/>
    </location>
    <ligand>
        <name>ATP</name>
        <dbReference type="ChEBI" id="CHEBI:30616"/>
    </ligand>
</feature>
<protein>
    <submittedName>
        <fullName evidence="10">p-loop containing nucleoside triphosphate hydrolase protein</fullName>
    </submittedName>
</protein>
<dbReference type="PANTHER" id="PTHR23264">
    <property type="entry name" value="NUCLEOTIDE-BINDING PROTEIN NBP35 YEAST -RELATED"/>
    <property type="match status" value="1"/>
</dbReference>
<comment type="function">
    <text evidence="8">Component of the cytosolic iron-sulfur (Fe/S) protein assembly (CIA) machinery. Required for maturation of extramitochondrial Fe-S proteins. The NBP35-CFD1 heterotetramer forms a Fe-S scaffold complex, mediating the de novo assembly of an Fe-S cluster and its transfer to target apoproteins.</text>
</comment>
<evidence type="ECO:0000256" key="3">
    <source>
        <dbReference type="ARBA" id="ARBA00022723"/>
    </source>
</evidence>
<dbReference type="GO" id="GO:0005524">
    <property type="term" value="F:ATP binding"/>
    <property type="evidence" value="ECO:0007669"/>
    <property type="project" value="UniProtKB-KW"/>
</dbReference>
<evidence type="ECO:0000313" key="11">
    <source>
        <dbReference type="Proteomes" id="UP000076738"/>
    </source>
</evidence>
<dbReference type="PROSITE" id="PS01215">
    <property type="entry name" value="MRP"/>
    <property type="match status" value="1"/>
</dbReference>
<keyword evidence="3 8" id="KW-0479">Metal-binding</keyword>
<dbReference type="FunFam" id="3.40.50.300:FF:001119">
    <property type="entry name" value="Iron-sulfur cluster carrier protein"/>
    <property type="match status" value="1"/>
</dbReference>
<evidence type="ECO:0000256" key="1">
    <source>
        <dbReference type="ARBA" id="ARBA00022485"/>
    </source>
</evidence>
<dbReference type="EMBL" id="KV417266">
    <property type="protein sequence ID" value="KZP01598.1"/>
    <property type="molecule type" value="Genomic_DNA"/>
</dbReference>
<dbReference type="GO" id="GO:0140663">
    <property type="term" value="F:ATP-dependent FeS chaperone activity"/>
    <property type="evidence" value="ECO:0007669"/>
    <property type="project" value="InterPro"/>
</dbReference>
<dbReference type="InterPro" id="IPR019591">
    <property type="entry name" value="Mrp/NBP35_ATP-bd"/>
</dbReference>
<comment type="subcellular location">
    <subcellularLocation>
        <location evidence="8">Cytoplasm</location>
    </subcellularLocation>
</comment>
<accession>A0A167S5R5</accession>
<proteinExistence type="inferred from homology"/>
<keyword evidence="4 8" id="KW-0547">Nucleotide-binding</keyword>
<dbReference type="GO" id="GO:0051539">
    <property type="term" value="F:4 iron, 4 sulfur cluster binding"/>
    <property type="evidence" value="ECO:0007669"/>
    <property type="project" value="UniProtKB-UniRule"/>
</dbReference>
<dbReference type="InterPro" id="IPR028601">
    <property type="entry name" value="NUBP1/Nbp35"/>
</dbReference>
<evidence type="ECO:0000256" key="5">
    <source>
        <dbReference type="ARBA" id="ARBA00022840"/>
    </source>
</evidence>
<feature type="region of interest" description="Disordered" evidence="9">
    <location>
        <begin position="21"/>
        <end position="41"/>
    </location>
</feature>
<feature type="binding site" evidence="8">
    <location>
        <position position="271"/>
    </location>
    <ligand>
        <name>[4Fe-4S] cluster</name>
        <dbReference type="ChEBI" id="CHEBI:49883"/>
        <label>2</label>
        <note>ligand shared with heterodimeric partner</note>
    </ligand>
</feature>
<evidence type="ECO:0000256" key="7">
    <source>
        <dbReference type="ARBA" id="ARBA00023014"/>
    </source>
</evidence>
<dbReference type="SUPFAM" id="SSF52540">
    <property type="entry name" value="P-loop containing nucleoside triphosphate hydrolases"/>
    <property type="match status" value="1"/>
</dbReference>
<dbReference type="GO" id="GO:0016787">
    <property type="term" value="F:hydrolase activity"/>
    <property type="evidence" value="ECO:0007669"/>
    <property type="project" value="UniProtKB-KW"/>
</dbReference>
<reference evidence="10 11" key="1">
    <citation type="journal article" date="2016" name="Mol. Biol. Evol.">
        <title>Comparative Genomics of Early-Diverging Mushroom-Forming Fungi Provides Insights into the Origins of Lignocellulose Decay Capabilities.</title>
        <authorList>
            <person name="Nagy L.G."/>
            <person name="Riley R."/>
            <person name="Tritt A."/>
            <person name="Adam C."/>
            <person name="Daum C."/>
            <person name="Floudas D."/>
            <person name="Sun H."/>
            <person name="Yadav J.S."/>
            <person name="Pangilinan J."/>
            <person name="Larsson K.H."/>
            <person name="Matsuura K."/>
            <person name="Barry K."/>
            <person name="Labutti K."/>
            <person name="Kuo R."/>
            <person name="Ohm R.A."/>
            <person name="Bhattacharya S.S."/>
            <person name="Shirouzu T."/>
            <person name="Yoshinaga Y."/>
            <person name="Martin F.M."/>
            <person name="Grigoriev I.V."/>
            <person name="Hibbett D.S."/>
        </authorList>
    </citation>
    <scope>NUCLEOTIDE SEQUENCE [LARGE SCALE GENOMIC DNA]</scope>
    <source>
        <strain evidence="10 11">TUFC12733</strain>
    </source>
</reference>
<dbReference type="Pfam" id="PF10609">
    <property type="entry name" value="ParA"/>
    <property type="match status" value="1"/>
</dbReference>
<evidence type="ECO:0000256" key="2">
    <source>
        <dbReference type="ARBA" id="ARBA00022490"/>
    </source>
</evidence>
<dbReference type="GO" id="GO:0046872">
    <property type="term" value="F:metal ion binding"/>
    <property type="evidence" value="ECO:0007669"/>
    <property type="project" value="UniProtKB-KW"/>
</dbReference>
<dbReference type="STRING" id="1330018.A0A167S5R5"/>
<feature type="binding site" evidence="8">
    <location>
        <position position="268"/>
    </location>
    <ligand>
        <name>[4Fe-4S] cluster</name>
        <dbReference type="ChEBI" id="CHEBI:49883"/>
        <label>2</label>
        <note>ligand shared with heterodimeric partner</note>
    </ligand>
</feature>
<dbReference type="HAMAP" id="MF_03038">
    <property type="entry name" value="NUBP1"/>
    <property type="match status" value="1"/>
</dbReference>
<organism evidence="10 11">
    <name type="scientific">Calocera viscosa (strain TUFC12733)</name>
    <dbReference type="NCBI Taxonomy" id="1330018"/>
    <lineage>
        <taxon>Eukaryota</taxon>
        <taxon>Fungi</taxon>
        <taxon>Dikarya</taxon>
        <taxon>Basidiomycota</taxon>
        <taxon>Agaricomycotina</taxon>
        <taxon>Dacrymycetes</taxon>
        <taxon>Dacrymycetales</taxon>
        <taxon>Dacrymycetaceae</taxon>
        <taxon>Calocera</taxon>
    </lineage>
</organism>
<keyword evidence="5 8" id="KW-0067">ATP-binding</keyword>
<evidence type="ECO:0000256" key="9">
    <source>
        <dbReference type="SAM" id="MobiDB-lite"/>
    </source>
</evidence>
<dbReference type="Proteomes" id="UP000076738">
    <property type="component" value="Unassembled WGS sequence"/>
</dbReference>
<dbReference type="Gene3D" id="3.40.50.300">
    <property type="entry name" value="P-loop containing nucleotide triphosphate hydrolases"/>
    <property type="match status" value="1"/>
</dbReference>
<feature type="binding site" evidence="8">
    <location>
        <position position="51"/>
    </location>
    <ligand>
        <name>[4Fe-4S] cluster</name>
        <dbReference type="ChEBI" id="CHEBI:49883"/>
        <label>1</label>
    </ligand>
</feature>
<evidence type="ECO:0000256" key="8">
    <source>
        <dbReference type="HAMAP-Rule" id="MF_03038"/>
    </source>
</evidence>
<dbReference type="AlphaFoldDB" id="A0A167S5R5"/>
<sequence length="342" mass="36097">MIALQSALPLPLAPHLAPASLDPPSIPANAPEHCPGTESEQAGKADACAGCANQSICASGATRAPDPSLPLIAQRLAPVRHKILVLSGKGGVGKSTFTAQLAWALSAGVHPDGTEVQAGVMDIDICGPSIPTLMGVSQAEGSVRSTSEGWEPIYVLPNLALMSIGFLLPAENSAIMWRGPKKSGLIGQFLKDVAWGPLDYLLVDTPPGTSDEHLSAVQYMKEAGIDGAVVLTTPQEVSLQDVRRELDFCRKVGLRVLGVVENMSGFVCPSCKGRSEIFRPSTGGAEKMCEEMGVELLGKVPLDPRIGMSADYGVSFLDEFPDSPATKAYLDIIDRLKEKLEK</sequence>
<evidence type="ECO:0000313" key="10">
    <source>
        <dbReference type="EMBL" id="KZP01598.1"/>
    </source>
</evidence>
<feature type="binding site" evidence="8">
    <location>
        <position position="48"/>
    </location>
    <ligand>
        <name>[4Fe-4S] cluster</name>
        <dbReference type="ChEBI" id="CHEBI:49883"/>
        <label>1</label>
    </ligand>
</feature>
<evidence type="ECO:0000256" key="4">
    <source>
        <dbReference type="ARBA" id="ARBA00022741"/>
    </source>
</evidence>
<dbReference type="CDD" id="cd02037">
    <property type="entry name" value="Mrp_NBP35"/>
    <property type="match status" value="1"/>
</dbReference>
<keyword evidence="10" id="KW-0378">Hydrolase</keyword>
<dbReference type="InterPro" id="IPR027417">
    <property type="entry name" value="P-loop_NTPase"/>
</dbReference>
<evidence type="ECO:0000256" key="6">
    <source>
        <dbReference type="ARBA" id="ARBA00023004"/>
    </source>
</evidence>
<name>A0A167S5R5_CALVF</name>
<keyword evidence="1 8" id="KW-0004">4Fe-4S</keyword>
<dbReference type="InterPro" id="IPR000808">
    <property type="entry name" value="Mrp-like_CS"/>
</dbReference>